<dbReference type="AlphaFoldDB" id="A0A1F6DGB3"/>
<feature type="transmembrane region" description="Helical" evidence="5">
    <location>
        <begin position="53"/>
        <end position="79"/>
    </location>
</feature>
<accession>A0A1F6DGB3</accession>
<dbReference type="GO" id="GO:0005886">
    <property type="term" value="C:plasma membrane"/>
    <property type="evidence" value="ECO:0007669"/>
    <property type="project" value="UniProtKB-SubCell"/>
</dbReference>
<dbReference type="InterPro" id="IPR013525">
    <property type="entry name" value="ABC2_TM"/>
</dbReference>
<comment type="caution">
    <text evidence="7">The sequence shown here is derived from an EMBL/GenBank/DDBJ whole genome shotgun (WGS) entry which is preliminary data.</text>
</comment>
<comment type="similarity">
    <text evidence="5">Belongs to the ABC-2 integral membrane protein family.</text>
</comment>
<dbReference type="InterPro" id="IPR047817">
    <property type="entry name" value="ABC2_TM_bact-type"/>
</dbReference>
<feature type="domain" description="ABC transmembrane type-2" evidence="6">
    <location>
        <begin position="22"/>
        <end position="246"/>
    </location>
</feature>
<dbReference type="PANTHER" id="PTHR43229:SF2">
    <property type="entry name" value="NODULATION PROTEIN J"/>
    <property type="match status" value="1"/>
</dbReference>
<evidence type="ECO:0000259" key="6">
    <source>
        <dbReference type="PROSITE" id="PS51012"/>
    </source>
</evidence>
<reference evidence="7 8" key="1">
    <citation type="journal article" date="2016" name="Nat. Commun.">
        <title>Thousands of microbial genomes shed light on interconnected biogeochemical processes in an aquifer system.</title>
        <authorList>
            <person name="Anantharaman K."/>
            <person name="Brown C.T."/>
            <person name="Hug L.A."/>
            <person name="Sharon I."/>
            <person name="Castelle C.J."/>
            <person name="Probst A.J."/>
            <person name="Thomas B.C."/>
            <person name="Singh A."/>
            <person name="Wilkins M.J."/>
            <person name="Karaoz U."/>
            <person name="Brodie E.L."/>
            <person name="Williams K.H."/>
            <person name="Hubbard S.S."/>
            <person name="Banfield J.F."/>
        </authorList>
    </citation>
    <scope>NUCLEOTIDE SEQUENCE [LARGE SCALE GENOMIC DNA]</scope>
</reference>
<proteinExistence type="inferred from homology"/>
<evidence type="ECO:0000313" key="8">
    <source>
        <dbReference type="Proteomes" id="UP000176377"/>
    </source>
</evidence>
<sequence>MSLTRIFAIVLRQYYLTRDNATRLLQIFLWPFLDILLWGFLSQYLEEISSTSFIPILLGAIILWDFLSRVMTGVTMTFFEDVWSNNFLNMFASPLSISEYVAGMIASSIGTSAIGFVGMLLAGSVLFGFSITMYGLMSLPFLLILFLSGISLGIFGVALVLRYGPSAEWFIWPLPAIVAPFVGVFYPIETLPQWMQYVGQALPPTYVFEGVRAIVAGENFDSSSLLIGSMLGLFCIALSYAFFVRIYHRAVRTGLIAKYSAESAA</sequence>
<organism evidence="7 8">
    <name type="scientific">Candidatus Kaiserbacteria bacterium RIFCSPHIGHO2_01_FULL_56_24</name>
    <dbReference type="NCBI Taxonomy" id="1798487"/>
    <lineage>
        <taxon>Bacteria</taxon>
        <taxon>Candidatus Kaiseribacteriota</taxon>
    </lineage>
</organism>
<keyword evidence="5" id="KW-1003">Cell membrane</keyword>
<dbReference type="GO" id="GO:0140359">
    <property type="term" value="F:ABC-type transporter activity"/>
    <property type="evidence" value="ECO:0007669"/>
    <property type="project" value="InterPro"/>
</dbReference>
<feature type="transmembrane region" description="Helical" evidence="5">
    <location>
        <begin position="100"/>
        <end position="129"/>
    </location>
</feature>
<comment type="subcellular location">
    <subcellularLocation>
        <location evidence="5">Cell membrane</location>
        <topology evidence="5">Multi-pass membrane protein</topology>
    </subcellularLocation>
    <subcellularLocation>
        <location evidence="1">Membrane</location>
        <topology evidence="1">Multi-pass membrane protein</topology>
    </subcellularLocation>
</comment>
<keyword evidence="5" id="KW-0813">Transport</keyword>
<keyword evidence="4 5" id="KW-0472">Membrane</keyword>
<evidence type="ECO:0000256" key="2">
    <source>
        <dbReference type="ARBA" id="ARBA00022692"/>
    </source>
</evidence>
<feature type="transmembrane region" description="Helical" evidence="5">
    <location>
        <begin position="169"/>
        <end position="188"/>
    </location>
</feature>
<dbReference type="PANTHER" id="PTHR43229">
    <property type="entry name" value="NODULATION PROTEIN J"/>
    <property type="match status" value="1"/>
</dbReference>
<feature type="transmembrane region" description="Helical" evidence="5">
    <location>
        <begin position="225"/>
        <end position="243"/>
    </location>
</feature>
<evidence type="ECO:0000256" key="4">
    <source>
        <dbReference type="ARBA" id="ARBA00023136"/>
    </source>
</evidence>
<evidence type="ECO:0000313" key="7">
    <source>
        <dbReference type="EMBL" id="OGG60479.1"/>
    </source>
</evidence>
<name>A0A1F6DGB3_9BACT</name>
<dbReference type="InterPro" id="IPR051784">
    <property type="entry name" value="Nod_factor_ABC_transporter"/>
</dbReference>
<dbReference type="Proteomes" id="UP000176377">
    <property type="component" value="Unassembled WGS sequence"/>
</dbReference>
<dbReference type="EMBL" id="MFLA01000008">
    <property type="protein sequence ID" value="OGG60479.1"/>
    <property type="molecule type" value="Genomic_DNA"/>
</dbReference>
<dbReference type="PROSITE" id="PS51012">
    <property type="entry name" value="ABC_TM2"/>
    <property type="match status" value="1"/>
</dbReference>
<gene>
    <name evidence="7" type="ORF">A2765_00010</name>
</gene>
<dbReference type="Pfam" id="PF01061">
    <property type="entry name" value="ABC2_membrane"/>
    <property type="match status" value="1"/>
</dbReference>
<keyword evidence="2 5" id="KW-0812">Transmembrane</keyword>
<protein>
    <recommendedName>
        <fullName evidence="5">Transport permease protein</fullName>
    </recommendedName>
</protein>
<feature type="transmembrane region" description="Helical" evidence="5">
    <location>
        <begin position="141"/>
        <end position="162"/>
    </location>
</feature>
<evidence type="ECO:0000256" key="1">
    <source>
        <dbReference type="ARBA" id="ARBA00004141"/>
    </source>
</evidence>
<evidence type="ECO:0000256" key="3">
    <source>
        <dbReference type="ARBA" id="ARBA00022989"/>
    </source>
</evidence>
<feature type="transmembrane region" description="Helical" evidence="5">
    <location>
        <begin position="21"/>
        <end position="41"/>
    </location>
</feature>
<evidence type="ECO:0000256" key="5">
    <source>
        <dbReference type="RuleBase" id="RU361157"/>
    </source>
</evidence>
<keyword evidence="3 5" id="KW-1133">Transmembrane helix</keyword>